<organism evidence="2 3">
    <name type="scientific">Spirosoma montaniterrae</name>
    <dbReference type="NCBI Taxonomy" id="1178516"/>
    <lineage>
        <taxon>Bacteria</taxon>
        <taxon>Pseudomonadati</taxon>
        <taxon>Bacteroidota</taxon>
        <taxon>Cytophagia</taxon>
        <taxon>Cytophagales</taxon>
        <taxon>Cytophagaceae</taxon>
        <taxon>Spirosoma</taxon>
    </lineage>
</organism>
<feature type="transmembrane region" description="Helical" evidence="1">
    <location>
        <begin position="67"/>
        <end position="86"/>
    </location>
</feature>
<feature type="transmembrane region" description="Helical" evidence="1">
    <location>
        <begin position="40"/>
        <end position="61"/>
    </location>
</feature>
<feature type="transmembrane region" description="Helical" evidence="1">
    <location>
        <begin position="123"/>
        <end position="147"/>
    </location>
</feature>
<feature type="transmembrane region" description="Helical" evidence="1">
    <location>
        <begin position="194"/>
        <end position="214"/>
    </location>
</feature>
<keyword evidence="3" id="KW-1185">Reference proteome</keyword>
<feature type="transmembrane region" description="Helical" evidence="1">
    <location>
        <begin position="159"/>
        <end position="182"/>
    </location>
</feature>
<reference evidence="2 3" key="1">
    <citation type="submission" date="2016-01" db="EMBL/GenBank/DDBJ databases">
        <authorList>
            <person name="Oliw E.H."/>
        </authorList>
    </citation>
    <scope>NUCLEOTIDE SEQUENCE [LARGE SCALE GENOMIC DNA]</scope>
    <source>
        <strain evidence="2 3">DY10</strain>
    </source>
</reference>
<sequence>MPAWIDKVIIYDKIYLLLIVLSIGTLLFGYKTLTKNLKVLLLFAAAHFTTEFGSLYIHYGLGRDNYLIYHLFACIGYGLLAAFFFYTLTSKTAIRVVLASVPVYWLLWLLYVLTWEPVTEYCALAFMTEHLFMIVFCFAFFRTILTYKQPYRPEKDRTFWIVTGLFFYFAGNFFILSCYNYIEKHHHDILTGFYYAGYTFNYLLYLTIIVTGFVRFPAHD</sequence>
<evidence type="ECO:0000313" key="3">
    <source>
        <dbReference type="Proteomes" id="UP000187941"/>
    </source>
</evidence>
<gene>
    <name evidence="2" type="ORF">AWR27_15990</name>
</gene>
<dbReference type="STRING" id="1178516.AWR27_15990"/>
<dbReference type="RefSeq" id="WP_077132125.1">
    <property type="nucleotide sequence ID" value="NZ_CP014263.1"/>
</dbReference>
<keyword evidence="1" id="KW-0812">Transmembrane</keyword>
<feature type="transmembrane region" description="Helical" evidence="1">
    <location>
        <begin position="93"/>
        <end position="111"/>
    </location>
</feature>
<dbReference type="EMBL" id="CP014263">
    <property type="protein sequence ID" value="AQG80695.1"/>
    <property type="molecule type" value="Genomic_DNA"/>
</dbReference>
<protein>
    <submittedName>
        <fullName evidence="2">Uncharacterized protein</fullName>
    </submittedName>
</protein>
<dbReference type="Proteomes" id="UP000187941">
    <property type="component" value="Chromosome"/>
</dbReference>
<dbReference type="OrthoDB" id="961992at2"/>
<evidence type="ECO:0000256" key="1">
    <source>
        <dbReference type="SAM" id="Phobius"/>
    </source>
</evidence>
<proteinExistence type="predicted"/>
<keyword evidence="1" id="KW-1133">Transmembrane helix</keyword>
<name>A0A1P9WZ97_9BACT</name>
<dbReference type="AlphaFoldDB" id="A0A1P9WZ97"/>
<evidence type="ECO:0000313" key="2">
    <source>
        <dbReference type="EMBL" id="AQG80695.1"/>
    </source>
</evidence>
<dbReference type="KEGG" id="smon:AWR27_15990"/>
<keyword evidence="1" id="KW-0472">Membrane</keyword>
<feature type="transmembrane region" description="Helical" evidence="1">
    <location>
        <begin position="14"/>
        <end position="33"/>
    </location>
</feature>
<accession>A0A1P9WZ97</accession>